<proteinExistence type="inferred from homology"/>
<accession>A0ABT6ND99</accession>
<evidence type="ECO:0000256" key="4">
    <source>
        <dbReference type="ARBA" id="ARBA00022692"/>
    </source>
</evidence>
<sequence>MIFLLGVCSYFIGSIPFSYLIPRWIGKIDIRRHGSGNTGTTNVVRTLGLKVGVLAFLGDFLKGVIPALIGLLWLGELGGVVGGALAVIGHCHPVWLKFKGGKGVATSAGILLVLFPDIVVILVVVQALIIGFTRYMSLASIISAVLLPILAIVFSKSTLFILFSFLLAIYVIFRHRSNLKRLINGTETKLNFKKK</sequence>
<keyword evidence="1 10" id="KW-1003">Cell membrane</keyword>
<evidence type="ECO:0000256" key="1">
    <source>
        <dbReference type="ARBA" id="ARBA00022475"/>
    </source>
</evidence>
<keyword evidence="2 10" id="KW-0444">Lipid biosynthesis</keyword>
<evidence type="ECO:0000256" key="9">
    <source>
        <dbReference type="ARBA" id="ARBA00023264"/>
    </source>
</evidence>
<keyword evidence="9 10" id="KW-1208">Phospholipid metabolism</keyword>
<dbReference type="EC" id="2.3.1.275" evidence="10"/>
<keyword evidence="4 10" id="KW-0812">Transmembrane</keyword>
<comment type="function">
    <text evidence="10">Catalyzes the transfer of an acyl group from acyl-phosphate (acyl-PO(4)) to glycerol-3-phosphate (G3P) to form lysophosphatidic acid (LPA). This enzyme utilizes acyl-phosphate as fatty acyl donor, but not acyl-CoA or acyl-ACP.</text>
</comment>
<dbReference type="NCBIfam" id="TIGR00023">
    <property type="entry name" value="glycerol-3-phosphate 1-O-acyltransferase PlsY"/>
    <property type="match status" value="1"/>
</dbReference>
<dbReference type="SMART" id="SM01207">
    <property type="entry name" value="G3P_acyltransf"/>
    <property type="match status" value="1"/>
</dbReference>
<comment type="subcellular location">
    <subcellularLocation>
        <location evidence="10">Cell membrane</location>
        <topology evidence="10">Multi-pass membrane protein</topology>
    </subcellularLocation>
</comment>
<dbReference type="PANTHER" id="PTHR30309">
    <property type="entry name" value="INNER MEMBRANE PROTEIN YGIH"/>
    <property type="match status" value="1"/>
</dbReference>
<comment type="caution">
    <text evidence="11">The sequence shown here is derived from an EMBL/GenBank/DDBJ whole genome shotgun (WGS) entry which is preliminary data.</text>
</comment>
<dbReference type="Pfam" id="PF02660">
    <property type="entry name" value="G3P_acyltransf"/>
    <property type="match status" value="1"/>
</dbReference>
<name>A0ABT6ND99_9FIRM</name>
<comment type="similarity">
    <text evidence="10">Belongs to the PlsY family.</text>
</comment>
<comment type="pathway">
    <text evidence="10">Lipid metabolism; phospholipid metabolism.</text>
</comment>
<keyword evidence="11" id="KW-0012">Acyltransferase</keyword>
<keyword evidence="8 10" id="KW-0594">Phospholipid biosynthesis</keyword>
<evidence type="ECO:0000256" key="2">
    <source>
        <dbReference type="ARBA" id="ARBA00022516"/>
    </source>
</evidence>
<dbReference type="PANTHER" id="PTHR30309:SF0">
    <property type="entry name" value="GLYCEROL-3-PHOSPHATE ACYLTRANSFERASE-RELATED"/>
    <property type="match status" value="1"/>
</dbReference>
<dbReference type="HAMAP" id="MF_01043">
    <property type="entry name" value="PlsY"/>
    <property type="match status" value="1"/>
</dbReference>
<comment type="subunit">
    <text evidence="10">Probably interacts with PlsX.</text>
</comment>
<feature type="transmembrane region" description="Helical" evidence="10">
    <location>
        <begin position="145"/>
        <end position="173"/>
    </location>
</feature>
<keyword evidence="6 10" id="KW-0443">Lipid metabolism</keyword>
<evidence type="ECO:0000256" key="6">
    <source>
        <dbReference type="ARBA" id="ARBA00023098"/>
    </source>
</evidence>
<keyword evidence="7 10" id="KW-0472">Membrane</keyword>
<evidence type="ECO:0000256" key="8">
    <source>
        <dbReference type="ARBA" id="ARBA00023209"/>
    </source>
</evidence>
<gene>
    <name evidence="10 11" type="primary">plsY</name>
    <name evidence="11" type="ORF">QE109_09535</name>
</gene>
<organism evidence="11 12">
    <name type="scientific">Fusibacter bizertensis</name>
    <dbReference type="NCBI Taxonomy" id="1488331"/>
    <lineage>
        <taxon>Bacteria</taxon>
        <taxon>Bacillati</taxon>
        <taxon>Bacillota</taxon>
        <taxon>Clostridia</taxon>
        <taxon>Eubacteriales</taxon>
        <taxon>Eubacteriales Family XII. Incertae Sedis</taxon>
        <taxon>Fusibacter</taxon>
    </lineage>
</organism>
<feature type="transmembrane region" description="Helical" evidence="10">
    <location>
        <begin position="64"/>
        <end position="88"/>
    </location>
</feature>
<dbReference type="InterPro" id="IPR003811">
    <property type="entry name" value="G3P_acylTferase_PlsY"/>
</dbReference>
<evidence type="ECO:0000313" key="12">
    <source>
        <dbReference type="Proteomes" id="UP001158045"/>
    </source>
</evidence>
<comment type="caution">
    <text evidence="10">Lacks conserved residue(s) required for the propagation of feature annotation.</text>
</comment>
<protein>
    <recommendedName>
        <fullName evidence="10">Glycerol-3-phosphate acyltransferase</fullName>
    </recommendedName>
    <alternativeName>
        <fullName evidence="10">Acyl-PO4 G3P acyltransferase</fullName>
    </alternativeName>
    <alternativeName>
        <fullName evidence="10">Acyl-phosphate--glycerol-3-phosphate acyltransferase</fullName>
    </alternativeName>
    <alternativeName>
        <fullName evidence="10">G3P acyltransferase</fullName>
        <shortName evidence="10">GPAT</shortName>
        <ecNumber evidence="10">2.3.1.275</ecNumber>
    </alternativeName>
    <alternativeName>
        <fullName evidence="10">Lysophosphatidic acid synthase</fullName>
        <shortName evidence="10">LPA synthase</shortName>
    </alternativeName>
</protein>
<evidence type="ECO:0000256" key="5">
    <source>
        <dbReference type="ARBA" id="ARBA00022989"/>
    </source>
</evidence>
<comment type="catalytic activity">
    <reaction evidence="10">
        <text>an acyl phosphate + sn-glycerol 3-phosphate = a 1-acyl-sn-glycero-3-phosphate + phosphate</text>
        <dbReference type="Rhea" id="RHEA:34075"/>
        <dbReference type="ChEBI" id="CHEBI:43474"/>
        <dbReference type="ChEBI" id="CHEBI:57597"/>
        <dbReference type="ChEBI" id="CHEBI:57970"/>
        <dbReference type="ChEBI" id="CHEBI:59918"/>
        <dbReference type="EC" id="2.3.1.275"/>
    </reaction>
</comment>
<evidence type="ECO:0000256" key="7">
    <source>
        <dbReference type="ARBA" id="ARBA00023136"/>
    </source>
</evidence>
<evidence type="ECO:0000256" key="3">
    <source>
        <dbReference type="ARBA" id="ARBA00022679"/>
    </source>
</evidence>
<evidence type="ECO:0000256" key="10">
    <source>
        <dbReference type="HAMAP-Rule" id="MF_01043"/>
    </source>
</evidence>
<dbReference type="EMBL" id="JARYZI010000005">
    <property type="protein sequence ID" value="MDH8678387.1"/>
    <property type="molecule type" value="Genomic_DNA"/>
</dbReference>
<evidence type="ECO:0000313" key="11">
    <source>
        <dbReference type="EMBL" id="MDH8678387.1"/>
    </source>
</evidence>
<feature type="transmembrane region" description="Helical" evidence="10">
    <location>
        <begin position="109"/>
        <end position="133"/>
    </location>
</feature>
<dbReference type="RefSeq" id="WP_281094231.1">
    <property type="nucleotide sequence ID" value="NZ_JARYZI010000005.1"/>
</dbReference>
<dbReference type="GO" id="GO:0004366">
    <property type="term" value="F:glycerol-3-phosphate O-acyltransferase activity"/>
    <property type="evidence" value="ECO:0007669"/>
    <property type="project" value="UniProtKB-EC"/>
</dbReference>
<keyword evidence="12" id="KW-1185">Reference proteome</keyword>
<keyword evidence="5 10" id="KW-1133">Transmembrane helix</keyword>
<keyword evidence="3 10" id="KW-0808">Transferase</keyword>
<dbReference type="Proteomes" id="UP001158045">
    <property type="component" value="Unassembled WGS sequence"/>
</dbReference>
<reference evidence="11 12" key="1">
    <citation type="submission" date="2023-04" db="EMBL/GenBank/DDBJ databases">
        <title>Fusibacter bizertensis strain WBS, isolated from littoral bottom sediments of the Arctic seas - biochemical and genomic analysis.</title>
        <authorList>
            <person name="Brioukhanov A.L."/>
        </authorList>
    </citation>
    <scope>NUCLEOTIDE SEQUENCE [LARGE SCALE GENOMIC DNA]</scope>
    <source>
        <strain evidence="11 12">WBS</strain>
    </source>
</reference>